<organism evidence="5 6">
    <name type="scientific">Brachionus calyciflorus</name>
    <dbReference type="NCBI Taxonomy" id="104777"/>
    <lineage>
        <taxon>Eukaryota</taxon>
        <taxon>Metazoa</taxon>
        <taxon>Spiralia</taxon>
        <taxon>Gnathifera</taxon>
        <taxon>Rotifera</taxon>
        <taxon>Eurotatoria</taxon>
        <taxon>Monogononta</taxon>
        <taxon>Pseudotrocha</taxon>
        <taxon>Ploima</taxon>
        <taxon>Brachionidae</taxon>
        <taxon>Brachionus</taxon>
    </lineage>
</organism>
<evidence type="ECO:0000313" key="5">
    <source>
        <dbReference type="EMBL" id="CAF1008548.1"/>
    </source>
</evidence>
<keyword evidence="4" id="KW-0732">Signal</keyword>
<dbReference type="PROSITE" id="PS50276">
    <property type="entry name" value="PANCREATIC_HORMONE_2"/>
    <property type="match status" value="1"/>
</dbReference>
<feature type="signal peptide" evidence="4">
    <location>
        <begin position="1"/>
        <end position="22"/>
    </location>
</feature>
<dbReference type="EMBL" id="CAJNOC010004072">
    <property type="protein sequence ID" value="CAF1008548.1"/>
    <property type="molecule type" value="Genomic_DNA"/>
</dbReference>
<keyword evidence="3" id="KW-0964">Secreted</keyword>
<dbReference type="Pfam" id="PF00159">
    <property type="entry name" value="Hormone_3"/>
    <property type="match status" value="1"/>
</dbReference>
<reference evidence="5" key="1">
    <citation type="submission" date="2021-02" db="EMBL/GenBank/DDBJ databases">
        <authorList>
            <person name="Nowell W R."/>
        </authorList>
    </citation>
    <scope>NUCLEOTIDE SEQUENCE</scope>
    <source>
        <strain evidence="5">Ploen Becks lab</strain>
    </source>
</reference>
<comment type="subcellular location">
    <subcellularLocation>
        <location evidence="1">Secreted</location>
    </subcellularLocation>
</comment>
<evidence type="ECO:0000256" key="4">
    <source>
        <dbReference type="SAM" id="SignalP"/>
    </source>
</evidence>
<dbReference type="AlphaFoldDB" id="A0A814HBI4"/>
<evidence type="ECO:0000313" key="6">
    <source>
        <dbReference type="Proteomes" id="UP000663879"/>
    </source>
</evidence>
<dbReference type="GO" id="GO:0005576">
    <property type="term" value="C:extracellular region"/>
    <property type="evidence" value="ECO:0007669"/>
    <property type="project" value="UniProtKB-SubCell"/>
</dbReference>
<dbReference type="GO" id="GO:0005179">
    <property type="term" value="F:hormone activity"/>
    <property type="evidence" value="ECO:0007669"/>
    <property type="project" value="InterPro"/>
</dbReference>
<dbReference type="Proteomes" id="UP000663879">
    <property type="component" value="Unassembled WGS sequence"/>
</dbReference>
<gene>
    <name evidence="5" type="ORF">OXX778_LOCUS16776</name>
</gene>
<comment type="caution">
    <text evidence="5">The sequence shown here is derived from an EMBL/GenBank/DDBJ whole genome shotgun (WGS) entry which is preliminary data.</text>
</comment>
<proteinExistence type="inferred from homology"/>
<accession>A0A814HBI4</accession>
<protein>
    <submittedName>
        <fullName evidence="5">Uncharacterized protein</fullName>
    </submittedName>
</protein>
<name>A0A814HBI4_9BILA</name>
<evidence type="ECO:0000256" key="1">
    <source>
        <dbReference type="ARBA" id="ARBA00004613"/>
    </source>
</evidence>
<evidence type="ECO:0000256" key="2">
    <source>
        <dbReference type="ARBA" id="ARBA00010022"/>
    </source>
</evidence>
<evidence type="ECO:0000256" key="3">
    <source>
        <dbReference type="ARBA" id="ARBA00022525"/>
    </source>
</evidence>
<keyword evidence="6" id="KW-1185">Reference proteome</keyword>
<feature type="chain" id="PRO_5032464039" evidence="4">
    <location>
        <begin position="23"/>
        <end position="87"/>
    </location>
</feature>
<comment type="similarity">
    <text evidence="2">Belongs to the NPY family.</text>
</comment>
<dbReference type="OrthoDB" id="9972427at2759"/>
<dbReference type="InterPro" id="IPR001955">
    <property type="entry name" value="Pancreatic_hormone-like"/>
</dbReference>
<sequence length="87" mass="10499">MKIYAFFILCLIILQVINNASAFRKRENSDEMPERPAVFKSKKELIEYIKRVNEYYGKAGRARFGKRSKNYNEWMNHPIWQSNESYE</sequence>